<reference evidence="3 5" key="3">
    <citation type="submission" date="2017-11" db="EMBL/GenBank/DDBJ databases">
        <title>De-novo sequencing of pomegranate (Punica granatum L.) genome.</title>
        <authorList>
            <person name="Akparov Z."/>
            <person name="Amiraslanov A."/>
            <person name="Hajiyeva S."/>
            <person name="Abbasov M."/>
            <person name="Kaur K."/>
            <person name="Hamwieh A."/>
            <person name="Solovyev V."/>
            <person name="Salamov A."/>
            <person name="Braich B."/>
            <person name="Kosarev P."/>
            <person name="Mahmoud A."/>
            <person name="Hajiyev E."/>
            <person name="Babayeva S."/>
            <person name="Izzatullayeva V."/>
            <person name="Mammadov A."/>
            <person name="Mammadov A."/>
            <person name="Sharifova S."/>
            <person name="Ojaghi J."/>
            <person name="Eynullazada K."/>
            <person name="Bayramov B."/>
            <person name="Abdulazimova A."/>
            <person name="Shahmuradov I."/>
        </authorList>
    </citation>
    <scope>NUCLEOTIDE SEQUENCE [LARGE SCALE GENOMIC DNA]</scope>
    <source>
        <strain evidence="3">AG2017</strain>
        <strain evidence="5">cv. AG2017</strain>
        <tissue evidence="3">Leaf</tissue>
    </source>
</reference>
<protein>
    <recommendedName>
        <fullName evidence="1">KIB1-4 beta-propeller domain-containing protein</fullName>
    </recommendedName>
</protein>
<dbReference type="Pfam" id="PF03478">
    <property type="entry name" value="Beta-prop_KIB1-4"/>
    <property type="match status" value="1"/>
</dbReference>
<sequence length="98" mass="11371">MPWAILPYHLDADARTFLNISENKFYQFKSPEFLGKRCCGSFHGWLALVDETPVISLYNPLSDEKILLPKLKTGLPEVLRFQKEHPDYPLSYEGCRLI</sequence>
<accession>A0A218WMM3</accession>
<comment type="caution">
    <text evidence="2">The sequence shown here is derived from an EMBL/GenBank/DDBJ whole genome shotgun (WGS) entry which is preliminary data.</text>
</comment>
<dbReference type="Proteomes" id="UP000197138">
    <property type="component" value="Unassembled WGS sequence"/>
</dbReference>
<reference evidence="2" key="2">
    <citation type="submission" date="2017-06" db="EMBL/GenBank/DDBJ databases">
        <title>The pomegranate genome and the genomics of punicalagin biosynthesis.</title>
        <authorList>
            <person name="Xu C."/>
        </authorList>
    </citation>
    <scope>NUCLEOTIDE SEQUENCE [LARGE SCALE GENOMIC DNA]</scope>
    <source>
        <tissue evidence="2">Fresh leaf</tissue>
    </source>
</reference>
<dbReference type="PANTHER" id="PTHR40891:SF1">
    <property type="entry name" value="DUF295 DOMAIN-CONTAINING PROTEIN"/>
    <property type="match status" value="1"/>
</dbReference>
<dbReference type="EMBL" id="PGOL01000803">
    <property type="protein sequence ID" value="PKI64573.1"/>
    <property type="molecule type" value="Genomic_DNA"/>
</dbReference>
<evidence type="ECO:0000313" key="2">
    <source>
        <dbReference type="EMBL" id="OWM73738.1"/>
    </source>
</evidence>
<reference evidence="4" key="1">
    <citation type="journal article" date="2017" name="Plant J.">
        <title>The pomegranate (Punica granatum L.) genome and the genomics of punicalagin biosynthesis.</title>
        <authorList>
            <person name="Qin G."/>
            <person name="Xu C."/>
            <person name="Ming R."/>
            <person name="Tang H."/>
            <person name="Guyot R."/>
            <person name="Kramer E.M."/>
            <person name="Hu Y."/>
            <person name="Yi X."/>
            <person name="Qi Y."/>
            <person name="Xu X."/>
            <person name="Gao Z."/>
            <person name="Pan H."/>
            <person name="Jian J."/>
            <person name="Tian Y."/>
            <person name="Yue Z."/>
            <person name="Xu Y."/>
        </authorList>
    </citation>
    <scope>NUCLEOTIDE SEQUENCE [LARGE SCALE GENOMIC DNA]</scope>
    <source>
        <strain evidence="4">cv. Dabenzi</strain>
    </source>
</reference>
<gene>
    <name evidence="2" type="ORF">CDL15_Pgr026842</name>
    <name evidence="3" type="ORF">CRG98_015005</name>
</gene>
<evidence type="ECO:0000313" key="3">
    <source>
        <dbReference type="EMBL" id="PKI64573.1"/>
    </source>
</evidence>
<dbReference type="InterPro" id="IPR005174">
    <property type="entry name" value="KIB1-4_b-propeller"/>
</dbReference>
<evidence type="ECO:0000259" key="1">
    <source>
        <dbReference type="Pfam" id="PF03478"/>
    </source>
</evidence>
<dbReference type="AlphaFoldDB" id="A0A218WMM3"/>
<name>A0A218WMM3_PUNGR</name>
<proteinExistence type="predicted"/>
<dbReference type="Proteomes" id="UP000233551">
    <property type="component" value="Unassembled WGS sequence"/>
</dbReference>
<keyword evidence="5" id="KW-1185">Reference proteome</keyword>
<dbReference type="EMBL" id="MTKT01003950">
    <property type="protein sequence ID" value="OWM73738.1"/>
    <property type="molecule type" value="Genomic_DNA"/>
</dbReference>
<feature type="domain" description="KIB1-4 beta-propeller" evidence="1">
    <location>
        <begin position="17"/>
        <end position="73"/>
    </location>
</feature>
<evidence type="ECO:0000313" key="4">
    <source>
        <dbReference type="Proteomes" id="UP000197138"/>
    </source>
</evidence>
<organism evidence="2 4">
    <name type="scientific">Punica granatum</name>
    <name type="common">Pomegranate</name>
    <dbReference type="NCBI Taxonomy" id="22663"/>
    <lineage>
        <taxon>Eukaryota</taxon>
        <taxon>Viridiplantae</taxon>
        <taxon>Streptophyta</taxon>
        <taxon>Embryophyta</taxon>
        <taxon>Tracheophyta</taxon>
        <taxon>Spermatophyta</taxon>
        <taxon>Magnoliopsida</taxon>
        <taxon>eudicotyledons</taxon>
        <taxon>Gunneridae</taxon>
        <taxon>Pentapetalae</taxon>
        <taxon>rosids</taxon>
        <taxon>malvids</taxon>
        <taxon>Myrtales</taxon>
        <taxon>Lythraceae</taxon>
        <taxon>Punica</taxon>
    </lineage>
</organism>
<evidence type="ECO:0000313" key="5">
    <source>
        <dbReference type="Proteomes" id="UP000233551"/>
    </source>
</evidence>
<dbReference type="PANTHER" id="PTHR40891">
    <property type="entry name" value="DUF295 DOMAIN-CONTAINING PROTEIN"/>
    <property type="match status" value="1"/>
</dbReference>